<comment type="caution">
    <text evidence="1">The sequence shown here is derived from an EMBL/GenBank/DDBJ whole genome shotgun (WGS) entry which is preliminary data.</text>
</comment>
<evidence type="ECO:0000313" key="2">
    <source>
        <dbReference type="Proteomes" id="UP000035721"/>
    </source>
</evidence>
<keyword evidence="2" id="KW-1185">Reference proteome</keyword>
<dbReference type="Proteomes" id="UP000035721">
    <property type="component" value="Unassembled WGS sequence"/>
</dbReference>
<dbReference type="STRING" id="1194083.BN12_4180001"/>
<sequence>MAYGLPSVSFDLAETRVSAGDSALFVADGDLNGFVDAIELLLDDPELRVDLGMKARHRVETILDWRPQAHRYVCAFDAVLGLVRGPAMPELAPPSPAIVGDDIDLEDANVLTEFMRTRGRLDRETPSPDPV</sequence>
<evidence type="ECO:0000313" key="1">
    <source>
        <dbReference type="EMBL" id="CCH79359.1"/>
    </source>
</evidence>
<dbReference type="EMBL" id="CAJB01000355">
    <property type="protein sequence ID" value="CCH79359.1"/>
    <property type="molecule type" value="Genomic_DNA"/>
</dbReference>
<name>A0A077M5C4_9MICO</name>
<protein>
    <submittedName>
        <fullName evidence="1">Glycosyl transferase group 1</fullName>
    </submittedName>
</protein>
<accession>A0A077M5C4</accession>
<reference evidence="1 2" key="1">
    <citation type="journal article" date="2013" name="ISME J.">
        <title>A metabolic model for members of the genus Tetrasphaera involved in enhanced biological phosphorus removal.</title>
        <authorList>
            <person name="Kristiansen R."/>
            <person name="Nguyen H.T.T."/>
            <person name="Saunders A.M."/>
            <person name="Nielsen J.L."/>
            <person name="Wimmer R."/>
            <person name="Le V.Q."/>
            <person name="McIlroy S.J."/>
            <person name="Petrovski S."/>
            <person name="Seviour R.J."/>
            <person name="Calteau A."/>
            <person name="Nielsen K.L."/>
            <person name="Nielsen P.H."/>
        </authorList>
    </citation>
    <scope>NUCLEOTIDE SEQUENCE [LARGE SCALE GENOMIC DNA]</scope>
    <source>
        <strain evidence="1 2">T1-X7</strain>
    </source>
</reference>
<dbReference type="AlphaFoldDB" id="A0A077M5C4"/>
<proteinExistence type="predicted"/>
<organism evidence="1 2">
    <name type="scientific">Nostocoides japonicum T1-X7</name>
    <dbReference type="NCBI Taxonomy" id="1194083"/>
    <lineage>
        <taxon>Bacteria</taxon>
        <taxon>Bacillati</taxon>
        <taxon>Actinomycetota</taxon>
        <taxon>Actinomycetes</taxon>
        <taxon>Micrococcales</taxon>
        <taxon>Intrasporangiaceae</taxon>
        <taxon>Nostocoides</taxon>
    </lineage>
</organism>
<dbReference type="Gene3D" id="3.40.50.2000">
    <property type="entry name" value="Glycogen Phosphorylase B"/>
    <property type="match status" value="1"/>
</dbReference>
<dbReference type="RefSeq" id="WP_053080180.1">
    <property type="nucleotide sequence ID" value="NZ_HF570958.1"/>
</dbReference>
<dbReference type="SUPFAM" id="SSF53756">
    <property type="entry name" value="UDP-Glycosyltransferase/glycogen phosphorylase"/>
    <property type="match status" value="1"/>
</dbReference>
<dbReference type="GO" id="GO:0016740">
    <property type="term" value="F:transferase activity"/>
    <property type="evidence" value="ECO:0007669"/>
    <property type="project" value="UniProtKB-KW"/>
</dbReference>
<keyword evidence="1" id="KW-0808">Transferase</keyword>
<gene>
    <name evidence="1" type="ORF">BN12_4180001</name>
</gene>
<dbReference type="OrthoDB" id="509705at2"/>